<sequence>MAQAVIQHGRLSQQRDAKRQRQEQISELQVEIDGPTMLLKNERQELQRKKCRRRWSEITLRSATSS</sequence>
<accession>A0AAV6Q465</accession>
<reference evidence="2 3" key="1">
    <citation type="journal article" date="2021" name="Sci. Rep.">
        <title>Chromosome anchoring in Senegalese sole (Solea senegalensis) reveals sex-associated markers and genome rearrangements in flatfish.</title>
        <authorList>
            <person name="Guerrero-Cozar I."/>
            <person name="Gomez-Garrido J."/>
            <person name="Berbel C."/>
            <person name="Martinez-Blanch J.F."/>
            <person name="Alioto T."/>
            <person name="Claros M.G."/>
            <person name="Gagnaire P.A."/>
            <person name="Manchado M."/>
        </authorList>
    </citation>
    <scope>NUCLEOTIDE SEQUENCE [LARGE SCALE GENOMIC DNA]</scope>
    <source>
        <strain evidence="2">Sse05_10M</strain>
    </source>
</reference>
<comment type="caution">
    <text evidence="2">The sequence shown here is derived from an EMBL/GenBank/DDBJ whole genome shotgun (WGS) entry which is preliminary data.</text>
</comment>
<dbReference type="EMBL" id="JAGKHQ010000019">
    <property type="protein sequence ID" value="KAG7483150.1"/>
    <property type="molecule type" value="Genomic_DNA"/>
</dbReference>
<evidence type="ECO:0000313" key="3">
    <source>
        <dbReference type="Proteomes" id="UP000693946"/>
    </source>
</evidence>
<gene>
    <name evidence="2" type="ORF">JOB18_040838</name>
</gene>
<feature type="compositionally biased region" description="Basic and acidic residues" evidence="1">
    <location>
        <begin position="13"/>
        <end position="24"/>
    </location>
</feature>
<feature type="region of interest" description="Disordered" evidence="1">
    <location>
        <begin position="1"/>
        <end position="27"/>
    </location>
</feature>
<name>A0AAV6Q465_SOLSE</name>
<keyword evidence="3" id="KW-1185">Reference proteome</keyword>
<evidence type="ECO:0000313" key="2">
    <source>
        <dbReference type="EMBL" id="KAG7483150.1"/>
    </source>
</evidence>
<organism evidence="2 3">
    <name type="scientific">Solea senegalensis</name>
    <name type="common">Senegalese sole</name>
    <dbReference type="NCBI Taxonomy" id="28829"/>
    <lineage>
        <taxon>Eukaryota</taxon>
        <taxon>Metazoa</taxon>
        <taxon>Chordata</taxon>
        <taxon>Craniata</taxon>
        <taxon>Vertebrata</taxon>
        <taxon>Euteleostomi</taxon>
        <taxon>Actinopterygii</taxon>
        <taxon>Neopterygii</taxon>
        <taxon>Teleostei</taxon>
        <taxon>Neoteleostei</taxon>
        <taxon>Acanthomorphata</taxon>
        <taxon>Carangaria</taxon>
        <taxon>Pleuronectiformes</taxon>
        <taxon>Pleuronectoidei</taxon>
        <taxon>Soleidae</taxon>
        <taxon>Solea</taxon>
    </lineage>
</organism>
<dbReference type="AlphaFoldDB" id="A0AAV6Q465"/>
<protein>
    <submittedName>
        <fullName evidence="2">Uncharacterized protein</fullName>
    </submittedName>
</protein>
<evidence type="ECO:0000256" key="1">
    <source>
        <dbReference type="SAM" id="MobiDB-lite"/>
    </source>
</evidence>
<proteinExistence type="predicted"/>
<dbReference type="Proteomes" id="UP000693946">
    <property type="component" value="Linkage Group LG7"/>
</dbReference>